<sequence>MLDLHTVKFSHKIAALSLIPLAGLLLMASFVVYTHILEMQSAAKIISLADFSVYASDLVHELQKERGLSVGHLGSNGQKFKQELEQQRLATDGKLKQLNAFLKTFDTKATASNLAAGLVTVERQIDKLNETRQSVTALRASGETTINYYSNLNAAYLAIIAQLPQLSTNVQINHKLDAYANFLKGKEQAGVERAVLANTFAKDAFGPGMYEKLVTLIAFQNTYLDIFASVAPQQYLDFLQRTLRGQFIDETAAMRGRALSNADKGGFGVDPAHWFAMQTGKINLLKDVENYIAKDTIDSSKAIESNASRQLLFNGVFIVTVAGLSFLLFWILRKDIANQLGGEPLQVNNLAVNIAAGKLERRGMPQAEQHVGIFAAMLTMQKRLADVIGTIGSCSEQIAQASNEVNNAAQTLSQSSCEQAASIEQTSAALEQLTGSVEHNHENAQTTEKIALTAAESAQSGEQAIRDTVEAMNKIAEKIGLIEAIAYQTNLLSLNASIVAAKAGEHGAGFSVVATEVRKLATRSQDTANEIGELASKGLDIAQNAGRIFTQMLPSIQKTATLVQEIATASDEQAIGVRQISQAVGQLDTAIQHNAAASEQLAATAEELNDQSQTLMREVGFFKMH</sequence>
<dbReference type="KEGG" id="mdn:JT25_018720"/>
<dbReference type="Pfam" id="PF08376">
    <property type="entry name" value="NIT"/>
    <property type="match status" value="1"/>
</dbReference>
<dbReference type="InterPro" id="IPR004090">
    <property type="entry name" value="Chemotax_Me-accpt_rcpt"/>
</dbReference>
<feature type="transmembrane region" description="Helical" evidence="5">
    <location>
        <begin position="311"/>
        <end position="332"/>
    </location>
</feature>
<dbReference type="GO" id="GO:0007165">
    <property type="term" value="P:signal transduction"/>
    <property type="evidence" value="ECO:0007669"/>
    <property type="project" value="UniProtKB-KW"/>
</dbReference>
<dbReference type="OrthoDB" id="2489132at2"/>
<dbReference type="GO" id="GO:0005886">
    <property type="term" value="C:plasma membrane"/>
    <property type="evidence" value="ECO:0007669"/>
    <property type="project" value="TreeGrafter"/>
</dbReference>
<evidence type="ECO:0000256" key="2">
    <source>
        <dbReference type="ARBA" id="ARBA00023224"/>
    </source>
</evidence>
<evidence type="ECO:0000256" key="3">
    <source>
        <dbReference type="ARBA" id="ARBA00029447"/>
    </source>
</evidence>
<evidence type="ECO:0000256" key="4">
    <source>
        <dbReference type="PROSITE-ProRule" id="PRU00284"/>
    </source>
</evidence>
<comment type="similarity">
    <text evidence="3">Belongs to the methyl-accepting chemotaxis (MCP) protein family.</text>
</comment>
<keyword evidence="5" id="KW-1133">Transmembrane helix</keyword>
<dbReference type="PANTHER" id="PTHR43531">
    <property type="entry name" value="PROTEIN ICFG"/>
    <property type="match status" value="1"/>
</dbReference>
<keyword evidence="5" id="KW-0472">Membrane</keyword>
<dbReference type="GO" id="GO:0004888">
    <property type="term" value="F:transmembrane signaling receptor activity"/>
    <property type="evidence" value="ECO:0007669"/>
    <property type="project" value="InterPro"/>
</dbReference>
<dbReference type="Proteomes" id="UP000030512">
    <property type="component" value="Chromosome"/>
</dbReference>
<keyword evidence="8" id="KW-1185">Reference proteome</keyword>
<evidence type="ECO:0000256" key="5">
    <source>
        <dbReference type="SAM" id="Phobius"/>
    </source>
</evidence>
<accession>A0A126T8S7</accession>
<dbReference type="PANTHER" id="PTHR43531:SF11">
    <property type="entry name" value="METHYL-ACCEPTING CHEMOTAXIS PROTEIN 3"/>
    <property type="match status" value="1"/>
</dbReference>
<evidence type="ECO:0000256" key="1">
    <source>
        <dbReference type="ARBA" id="ARBA00022500"/>
    </source>
</evidence>
<keyword evidence="5" id="KW-0812">Transmembrane</keyword>
<keyword evidence="1" id="KW-0145">Chemotaxis</keyword>
<dbReference type="InterPro" id="IPR051310">
    <property type="entry name" value="MCP_chemotaxis"/>
</dbReference>
<dbReference type="SUPFAM" id="SSF58104">
    <property type="entry name" value="Methyl-accepting chemotaxis protein (MCP) signaling domain"/>
    <property type="match status" value="1"/>
</dbReference>
<proteinExistence type="inferred from homology"/>
<dbReference type="Pfam" id="PF00015">
    <property type="entry name" value="MCPsignal"/>
    <property type="match status" value="1"/>
</dbReference>
<evidence type="ECO:0000313" key="7">
    <source>
        <dbReference type="EMBL" id="AMK78499.1"/>
    </source>
</evidence>
<dbReference type="STRING" id="1538553.JT25_018720"/>
<dbReference type="RefSeq" id="WP_062329379.1">
    <property type="nucleotide sequence ID" value="NZ_CP014476.1"/>
</dbReference>
<feature type="transmembrane region" description="Helical" evidence="5">
    <location>
        <begin position="13"/>
        <end position="36"/>
    </location>
</feature>
<keyword evidence="2 4" id="KW-0807">Transducer</keyword>
<evidence type="ECO:0000313" key="8">
    <source>
        <dbReference type="Proteomes" id="UP000030512"/>
    </source>
</evidence>
<organism evidence="7 8">
    <name type="scientific">Methylomonas denitrificans</name>
    <dbReference type="NCBI Taxonomy" id="1538553"/>
    <lineage>
        <taxon>Bacteria</taxon>
        <taxon>Pseudomonadati</taxon>
        <taxon>Pseudomonadota</taxon>
        <taxon>Gammaproteobacteria</taxon>
        <taxon>Methylococcales</taxon>
        <taxon>Methylococcaceae</taxon>
        <taxon>Methylomonas</taxon>
    </lineage>
</organism>
<evidence type="ECO:0000259" key="6">
    <source>
        <dbReference type="PROSITE" id="PS50111"/>
    </source>
</evidence>
<dbReference type="InterPro" id="IPR013587">
    <property type="entry name" value="Nitrate/nitrite_sensing"/>
</dbReference>
<dbReference type="PROSITE" id="PS50111">
    <property type="entry name" value="CHEMOTAXIS_TRANSDUC_2"/>
    <property type="match status" value="1"/>
</dbReference>
<reference evidence="7 8" key="1">
    <citation type="journal article" date="2015" name="Environ. Microbiol.">
        <title>Methane oxidation coupled to nitrate reduction under hypoxia by the Gammaproteobacterium Methylomonas denitrificans, sp. nov. type strain FJG1.</title>
        <authorList>
            <person name="Kits K.D."/>
            <person name="Klotz M.G."/>
            <person name="Stein L.Y."/>
        </authorList>
    </citation>
    <scope>NUCLEOTIDE SEQUENCE [LARGE SCALE GENOMIC DNA]</scope>
    <source>
        <strain evidence="7 8">FJG1</strain>
    </source>
</reference>
<dbReference type="AlphaFoldDB" id="A0A126T8S7"/>
<dbReference type="InterPro" id="IPR004089">
    <property type="entry name" value="MCPsignal_dom"/>
</dbReference>
<dbReference type="PRINTS" id="PR00260">
    <property type="entry name" value="CHEMTRNSDUCR"/>
</dbReference>
<name>A0A126T8S7_9GAMM</name>
<protein>
    <recommendedName>
        <fullName evidence="6">Methyl-accepting transducer domain-containing protein</fullName>
    </recommendedName>
</protein>
<dbReference type="GO" id="GO:0006935">
    <property type="term" value="P:chemotaxis"/>
    <property type="evidence" value="ECO:0007669"/>
    <property type="project" value="UniProtKB-KW"/>
</dbReference>
<dbReference type="SMART" id="SM00283">
    <property type="entry name" value="MA"/>
    <property type="match status" value="1"/>
</dbReference>
<feature type="domain" description="Methyl-accepting transducer" evidence="6">
    <location>
        <begin position="394"/>
        <end position="609"/>
    </location>
</feature>
<gene>
    <name evidence="7" type="ORF">JT25_018720</name>
</gene>
<dbReference type="EMBL" id="CP014476">
    <property type="protein sequence ID" value="AMK78499.1"/>
    <property type="molecule type" value="Genomic_DNA"/>
</dbReference>
<dbReference type="Gene3D" id="1.10.287.950">
    <property type="entry name" value="Methyl-accepting chemotaxis protein"/>
    <property type="match status" value="1"/>
</dbReference>